<dbReference type="HAMAP" id="MF_01225_B">
    <property type="entry name" value="MoaA_B"/>
    <property type="match status" value="1"/>
</dbReference>
<evidence type="ECO:0000256" key="7">
    <source>
        <dbReference type="ARBA" id="ARBA00023014"/>
    </source>
</evidence>
<feature type="binding site" evidence="12">
    <location>
        <position position="33"/>
    </location>
    <ligand>
        <name>[4Fe-4S] cluster</name>
        <dbReference type="ChEBI" id="CHEBI:49883"/>
        <label>1</label>
        <note>4Fe-4S-S-AdoMet</note>
    </ligand>
</feature>
<dbReference type="CDD" id="cd01335">
    <property type="entry name" value="Radical_SAM"/>
    <property type="match status" value="1"/>
</dbReference>
<dbReference type="InterPro" id="IPR058240">
    <property type="entry name" value="rSAM_sf"/>
</dbReference>
<dbReference type="InterPro" id="IPR050105">
    <property type="entry name" value="MoCo_biosynth_MoaA/MoaC"/>
</dbReference>
<evidence type="ECO:0000256" key="4">
    <source>
        <dbReference type="ARBA" id="ARBA00022723"/>
    </source>
</evidence>
<feature type="binding site" evidence="12">
    <location>
        <position position="264"/>
    </location>
    <ligand>
        <name>[4Fe-4S] cluster</name>
        <dbReference type="ChEBI" id="CHEBI:49883"/>
        <label>2</label>
        <note>4Fe-4S-substrate</note>
    </ligand>
</feature>
<evidence type="ECO:0000313" key="14">
    <source>
        <dbReference type="EMBL" id="XBS22250.1"/>
    </source>
</evidence>
<dbReference type="SMART" id="SM00729">
    <property type="entry name" value="Elp3"/>
    <property type="match status" value="1"/>
</dbReference>
<feature type="binding site" evidence="12">
    <location>
        <position position="163"/>
    </location>
    <ligand>
        <name>GTP</name>
        <dbReference type="ChEBI" id="CHEBI:37565"/>
    </ligand>
</feature>
<evidence type="ECO:0000256" key="9">
    <source>
        <dbReference type="ARBA" id="ARBA00023150"/>
    </source>
</evidence>
<dbReference type="Proteomes" id="UP001225378">
    <property type="component" value="Chromosome"/>
</dbReference>
<dbReference type="EC" id="4.1.99.22" evidence="1 12"/>
<keyword evidence="3 12" id="KW-0949">S-adenosyl-L-methionine</keyword>
<protein>
    <recommendedName>
        <fullName evidence="1 12">GTP 3',8-cyclase</fullName>
        <ecNumber evidence="1 12">4.1.99.22</ecNumber>
    </recommendedName>
    <alternativeName>
        <fullName evidence="12">Molybdenum cofactor biosynthesis protein A</fullName>
    </alternativeName>
</protein>
<dbReference type="InterPro" id="IPR013483">
    <property type="entry name" value="MoaA"/>
</dbReference>
<dbReference type="SUPFAM" id="SSF102114">
    <property type="entry name" value="Radical SAM enzymes"/>
    <property type="match status" value="1"/>
</dbReference>
<dbReference type="AlphaFoldDB" id="A0AAU7NZ81"/>
<keyword evidence="8 12" id="KW-0342">GTP-binding</keyword>
<dbReference type="SFLD" id="SFLDS00029">
    <property type="entry name" value="Radical_SAM"/>
    <property type="match status" value="1"/>
</dbReference>
<feature type="binding site" evidence="12">
    <location>
        <position position="22"/>
    </location>
    <ligand>
        <name>GTP</name>
        <dbReference type="ChEBI" id="CHEBI:37565"/>
    </ligand>
</feature>
<dbReference type="PANTHER" id="PTHR22960">
    <property type="entry name" value="MOLYBDOPTERIN COFACTOR SYNTHESIS PROTEIN A"/>
    <property type="match status" value="1"/>
</dbReference>
<evidence type="ECO:0000313" key="15">
    <source>
        <dbReference type="Proteomes" id="UP001225378"/>
    </source>
</evidence>
<feature type="binding site" evidence="12">
    <location>
        <position position="35"/>
    </location>
    <ligand>
        <name>S-adenosyl-L-methionine</name>
        <dbReference type="ChEBI" id="CHEBI:59789"/>
    </ligand>
</feature>
<dbReference type="NCBIfam" id="TIGR02666">
    <property type="entry name" value="moaA"/>
    <property type="match status" value="1"/>
</dbReference>
<keyword evidence="2 12" id="KW-0004">4Fe-4S</keyword>
<comment type="catalytic activity">
    <reaction evidence="11 12">
        <text>GTP + AH2 + S-adenosyl-L-methionine = (8S)-3',8-cyclo-7,8-dihydroguanosine 5'-triphosphate + 5'-deoxyadenosine + L-methionine + A + H(+)</text>
        <dbReference type="Rhea" id="RHEA:49576"/>
        <dbReference type="ChEBI" id="CHEBI:13193"/>
        <dbReference type="ChEBI" id="CHEBI:15378"/>
        <dbReference type="ChEBI" id="CHEBI:17319"/>
        <dbReference type="ChEBI" id="CHEBI:17499"/>
        <dbReference type="ChEBI" id="CHEBI:37565"/>
        <dbReference type="ChEBI" id="CHEBI:57844"/>
        <dbReference type="ChEBI" id="CHEBI:59789"/>
        <dbReference type="ChEBI" id="CHEBI:131766"/>
        <dbReference type="EC" id="4.1.99.22"/>
    </reaction>
</comment>
<evidence type="ECO:0000256" key="1">
    <source>
        <dbReference type="ARBA" id="ARBA00012167"/>
    </source>
</evidence>
<proteinExistence type="inferred from homology"/>
<keyword evidence="7 12" id="KW-0411">Iron-sulfur</keyword>
<dbReference type="GO" id="GO:0061799">
    <property type="term" value="F:cyclic pyranopterin monophosphate synthase activity"/>
    <property type="evidence" value="ECO:0007669"/>
    <property type="project" value="TreeGrafter"/>
</dbReference>
<feature type="binding site" evidence="12">
    <location>
        <position position="102"/>
    </location>
    <ligand>
        <name>GTP</name>
        <dbReference type="ChEBI" id="CHEBI:37565"/>
    </ligand>
</feature>
<evidence type="ECO:0000256" key="3">
    <source>
        <dbReference type="ARBA" id="ARBA00022691"/>
    </source>
</evidence>
<feature type="binding site" evidence="12">
    <location>
        <position position="71"/>
    </location>
    <ligand>
        <name>GTP</name>
        <dbReference type="ChEBI" id="CHEBI:37565"/>
    </ligand>
</feature>
<dbReference type="GO" id="GO:0061798">
    <property type="term" value="F:GTP 3',8'-cyclase activity"/>
    <property type="evidence" value="ECO:0007669"/>
    <property type="project" value="UniProtKB-UniRule"/>
</dbReference>
<comment type="cofactor">
    <cofactor evidence="12">
        <name>[4Fe-4S] cluster</name>
        <dbReference type="ChEBI" id="CHEBI:49883"/>
    </cofactor>
    <text evidence="12">Binds 2 [4Fe-4S] clusters. Binds 1 [4Fe-4S] cluster coordinated with 3 cysteines and an exchangeable S-adenosyl-L-methionine and 1 [4Fe-4S] cluster coordinated with 3 cysteines and the GTP-derived substrate.</text>
</comment>
<feature type="binding site" evidence="12">
    <location>
        <position position="36"/>
    </location>
    <ligand>
        <name>[4Fe-4S] cluster</name>
        <dbReference type="ChEBI" id="CHEBI:49883"/>
        <label>1</label>
        <note>4Fe-4S-S-AdoMet</note>
    </ligand>
</feature>
<evidence type="ECO:0000259" key="13">
    <source>
        <dbReference type="PROSITE" id="PS51918"/>
    </source>
</evidence>
<feature type="binding site" evidence="12">
    <location>
        <position position="197"/>
    </location>
    <ligand>
        <name>S-adenosyl-L-methionine</name>
        <dbReference type="ChEBI" id="CHEBI:59789"/>
    </ligand>
</feature>
<dbReference type="Pfam" id="PF06463">
    <property type="entry name" value="Mob_synth_C"/>
    <property type="match status" value="1"/>
</dbReference>
<dbReference type="InterPro" id="IPR040064">
    <property type="entry name" value="MoaA-like"/>
</dbReference>
<feature type="binding site" evidence="12">
    <location>
        <position position="126"/>
    </location>
    <ligand>
        <name>S-adenosyl-L-methionine</name>
        <dbReference type="ChEBI" id="CHEBI:59789"/>
    </ligand>
</feature>
<evidence type="ECO:0000256" key="12">
    <source>
        <dbReference type="HAMAP-Rule" id="MF_01225"/>
    </source>
</evidence>
<feature type="binding site" evidence="12">
    <location>
        <position position="75"/>
    </location>
    <ligand>
        <name>S-adenosyl-L-methionine</name>
        <dbReference type="ChEBI" id="CHEBI:59789"/>
    </ligand>
</feature>
<dbReference type="GO" id="GO:0006777">
    <property type="term" value="P:Mo-molybdopterin cofactor biosynthetic process"/>
    <property type="evidence" value="ECO:0007669"/>
    <property type="project" value="UniProtKB-UniRule"/>
</dbReference>
<comment type="subunit">
    <text evidence="12">Monomer and homodimer.</text>
</comment>
<dbReference type="GO" id="GO:0005525">
    <property type="term" value="F:GTP binding"/>
    <property type="evidence" value="ECO:0007669"/>
    <property type="project" value="UniProtKB-UniRule"/>
</dbReference>
<dbReference type="InterPro" id="IPR010505">
    <property type="entry name" value="MoaA_twitch"/>
</dbReference>
<keyword evidence="9 12" id="KW-0501">Molybdenum cofactor biosynthesis</keyword>
<dbReference type="PROSITE" id="PS01305">
    <property type="entry name" value="MOAA_NIFB_PQQE"/>
    <property type="match status" value="1"/>
</dbReference>
<evidence type="ECO:0000256" key="8">
    <source>
        <dbReference type="ARBA" id="ARBA00023134"/>
    </source>
</evidence>
<dbReference type="EMBL" id="CP157743">
    <property type="protein sequence ID" value="XBS22250.1"/>
    <property type="molecule type" value="Genomic_DNA"/>
</dbReference>
<evidence type="ECO:0000256" key="2">
    <source>
        <dbReference type="ARBA" id="ARBA00022485"/>
    </source>
</evidence>
<keyword evidence="4 12" id="KW-0479">Metal-binding</keyword>
<dbReference type="InterPro" id="IPR006638">
    <property type="entry name" value="Elp3/MiaA/NifB-like_rSAM"/>
</dbReference>
<comment type="function">
    <text evidence="12">Catalyzes the cyclization of GTP to (8S)-3',8-cyclo-7,8-dihydroguanosine 5'-triphosphate.</text>
</comment>
<keyword evidence="10 12" id="KW-0456">Lyase</keyword>
<reference evidence="14 15" key="1">
    <citation type="journal article" date="2024" name="Microbiology">
        <title>Methylomarinum rosea sp. nov., a novel halophilic methanotrophic bacterium from the hypersaline Lake Elton.</title>
        <authorList>
            <person name="Suleimanov R.Z."/>
            <person name="Oshkin I.Y."/>
            <person name="Danilova O.V."/>
            <person name="Suzina N.E."/>
            <person name="Dedysh S.N."/>
        </authorList>
    </citation>
    <scope>NUCLEOTIDE SEQUENCE [LARGE SCALE GENOMIC DNA]</scope>
    <source>
        <strain evidence="14 15">Ch1-1</strain>
    </source>
</reference>
<dbReference type="SFLD" id="SFLDG01067">
    <property type="entry name" value="SPASM/twitch_domain_containing"/>
    <property type="match status" value="1"/>
</dbReference>
<keyword evidence="15" id="KW-1185">Reference proteome</keyword>
<feature type="binding site" evidence="12">
    <location>
        <begin position="266"/>
        <end position="268"/>
    </location>
    <ligand>
        <name>GTP</name>
        <dbReference type="ChEBI" id="CHEBI:37565"/>
    </ligand>
</feature>
<dbReference type="PROSITE" id="PS51918">
    <property type="entry name" value="RADICAL_SAM"/>
    <property type="match status" value="1"/>
</dbReference>
<dbReference type="PANTHER" id="PTHR22960:SF0">
    <property type="entry name" value="MOLYBDENUM COFACTOR BIOSYNTHESIS PROTEIN 1"/>
    <property type="match status" value="1"/>
</dbReference>
<evidence type="ECO:0000256" key="10">
    <source>
        <dbReference type="ARBA" id="ARBA00023239"/>
    </source>
</evidence>
<dbReference type="InterPro" id="IPR000385">
    <property type="entry name" value="MoaA_NifB_PqqE_Fe-S-bd_CS"/>
</dbReference>
<feature type="binding site" evidence="12">
    <location>
        <position position="261"/>
    </location>
    <ligand>
        <name>[4Fe-4S] cluster</name>
        <dbReference type="ChEBI" id="CHEBI:49883"/>
        <label>2</label>
        <note>4Fe-4S-substrate</note>
    </ligand>
</feature>
<feature type="domain" description="Radical SAM core" evidence="13">
    <location>
        <begin position="13"/>
        <end position="238"/>
    </location>
</feature>
<dbReference type="SFLD" id="SFLDG01383">
    <property type="entry name" value="cyclic_pyranopterin_phosphate"/>
    <property type="match status" value="1"/>
</dbReference>
<organism evidence="14 15">
    <name type="scientific">Methylomarinum roseum</name>
    <dbReference type="NCBI Taxonomy" id="3067653"/>
    <lineage>
        <taxon>Bacteria</taxon>
        <taxon>Pseudomonadati</taxon>
        <taxon>Pseudomonadota</taxon>
        <taxon>Gammaproteobacteria</taxon>
        <taxon>Methylococcales</taxon>
        <taxon>Methylococcaceae</taxon>
        <taxon>Methylomarinum</taxon>
    </lineage>
</organism>
<gene>
    <name evidence="12 14" type="primary">moaA</name>
    <name evidence="14" type="ORF">Q9L42_009020</name>
</gene>
<evidence type="ECO:0000256" key="6">
    <source>
        <dbReference type="ARBA" id="ARBA00023004"/>
    </source>
</evidence>
<dbReference type="KEGG" id="mech:Q9L42_009020"/>
<dbReference type="Gene3D" id="3.20.20.70">
    <property type="entry name" value="Aldolase class I"/>
    <property type="match status" value="1"/>
</dbReference>
<comment type="similarity">
    <text evidence="12">Belongs to the radical SAM superfamily. MoaA family.</text>
</comment>
<evidence type="ECO:0000256" key="5">
    <source>
        <dbReference type="ARBA" id="ARBA00022741"/>
    </source>
</evidence>
<sequence length="335" mass="37884">MSDFPVPSQLIDRFGRQVTYLRVSVTDRCDFRCQYCMAEDMTFLPRAQILTLEEIHFICRAFSEMGVDKIRITGGEPLVRKGILDLLQQLGRIETLNELVMTTNASKLAQMADAIQAAGVKRVNISLDTLDHDKFKAITRTGNLERVRQGIEAARKAGFARIKINSVILKNRNHDEVNELVQFAVDHNIDISFIEEMPLGVIDSHNRGEMYYSSDLIKEDLATRFRLLPLIDNTGGPSVYYQVQGSNTRVGFISPHSANFCGNCNRVRLTAEGRLLLCLGNEHSVDLKKVVRSHPGDMTKLKKTIVDAMQIKPEKHEFNIHEQPVIMRHMNMTGG</sequence>
<name>A0AAU7NZ81_9GAMM</name>
<dbReference type="InterPro" id="IPR013785">
    <property type="entry name" value="Aldolase_TIM"/>
</dbReference>
<dbReference type="GO" id="GO:1904047">
    <property type="term" value="F:S-adenosyl-L-methionine binding"/>
    <property type="evidence" value="ECO:0007669"/>
    <property type="project" value="UniProtKB-UniRule"/>
</dbReference>
<accession>A0AAU7NZ81</accession>
<dbReference type="RefSeq" id="WP_305908777.1">
    <property type="nucleotide sequence ID" value="NZ_CP157743.1"/>
</dbReference>
<feature type="binding site" evidence="12">
    <location>
        <position position="29"/>
    </location>
    <ligand>
        <name>[4Fe-4S] cluster</name>
        <dbReference type="ChEBI" id="CHEBI:49883"/>
        <label>1</label>
        <note>4Fe-4S-S-AdoMet</note>
    </ligand>
</feature>
<dbReference type="GO" id="GO:0051539">
    <property type="term" value="F:4 iron, 4 sulfur cluster binding"/>
    <property type="evidence" value="ECO:0007669"/>
    <property type="project" value="UniProtKB-UniRule"/>
</dbReference>
<evidence type="ECO:0000256" key="11">
    <source>
        <dbReference type="ARBA" id="ARBA00048697"/>
    </source>
</evidence>
<dbReference type="Pfam" id="PF04055">
    <property type="entry name" value="Radical_SAM"/>
    <property type="match status" value="1"/>
</dbReference>
<keyword evidence="6 12" id="KW-0408">Iron</keyword>
<dbReference type="GO" id="GO:0046872">
    <property type="term" value="F:metal ion binding"/>
    <property type="evidence" value="ECO:0007669"/>
    <property type="project" value="UniProtKB-KW"/>
</dbReference>
<feature type="binding site" evidence="12">
    <location>
        <position position="278"/>
    </location>
    <ligand>
        <name>[4Fe-4S] cluster</name>
        <dbReference type="ChEBI" id="CHEBI:49883"/>
        <label>2</label>
        <note>4Fe-4S-substrate</note>
    </ligand>
</feature>
<keyword evidence="5 12" id="KW-0547">Nucleotide-binding</keyword>
<dbReference type="CDD" id="cd21117">
    <property type="entry name" value="Twitch_MoaA"/>
    <property type="match status" value="1"/>
</dbReference>
<dbReference type="SFLD" id="SFLDG01386">
    <property type="entry name" value="main_SPASM_domain-containing"/>
    <property type="match status" value="1"/>
</dbReference>
<dbReference type="InterPro" id="IPR007197">
    <property type="entry name" value="rSAM"/>
</dbReference>
<comment type="pathway">
    <text evidence="12">Cofactor biosynthesis; molybdopterin biosynthesis.</text>
</comment>